<feature type="domain" description="Calcineurin-like phosphoesterase" evidence="8">
    <location>
        <begin position="63"/>
        <end position="286"/>
    </location>
</feature>
<name>A0A2A2KRH0_9BILA</name>
<dbReference type="EMBL" id="LIAE01007861">
    <property type="protein sequence ID" value="PAV76576.1"/>
    <property type="molecule type" value="Genomic_DNA"/>
</dbReference>
<dbReference type="PANTHER" id="PTHR10161">
    <property type="entry name" value="TARTRATE-RESISTANT ACID PHOSPHATASE TYPE 5"/>
    <property type="match status" value="1"/>
</dbReference>
<dbReference type="InterPro" id="IPR024927">
    <property type="entry name" value="Acid_PPase"/>
</dbReference>
<dbReference type="CDD" id="cd07378">
    <property type="entry name" value="MPP_ACP5"/>
    <property type="match status" value="1"/>
</dbReference>
<dbReference type="SUPFAM" id="SSF56300">
    <property type="entry name" value="Metallo-dependent phosphatases"/>
    <property type="match status" value="1"/>
</dbReference>
<protein>
    <recommendedName>
        <fullName evidence="3">Tartrate-resistant acid phosphatase type 5</fullName>
        <ecNumber evidence="2">3.1.3.2</ecNumber>
    </recommendedName>
    <alternativeName>
        <fullName evidence="7">Tartrate-resistant acid ATPase</fullName>
    </alternativeName>
    <alternativeName>
        <fullName evidence="6">Type 5 acid phosphatase</fullName>
    </alternativeName>
</protein>
<keyword evidence="4" id="KW-0732">Signal</keyword>
<dbReference type="EC" id="3.1.3.2" evidence="2"/>
<evidence type="ECO:0000259" key="8">
    <source>
        <dbReference type="Pfam" id="PF00149"/>
    </source>
</evidence>
<organism evidence="9 10">
    <name type="scientific">Diploscapter pachys</name>
    <dbReference type="NCBI Taxonomy" id="2018661"/>
    <lineage>
        <taxon>Eukaryota</taxon>
        <taxon>Metazoa</taxon>
        <taxon>Ecdysozoa</taxon>
        <taxon>Nematoda</taxon>
        <taxon>Chromadorea</taxon>
        <taxon>Rhabditida</taxon>
        <taxon>Rhabditina</taxon>
        <taxon>Rhabditomorpha</taxon>
        <taxon>Rhabditoidea</taxon>
        <taxon>Rhabditidae</taxon>
        <taxon>Diploscapter</taxon>
    </lineage>
</organism>
<evidence type="ECO:0000256" key="6">
    <source>
        <dbReference type="ARBA" id="ARBA00029999"/>
    </source>
</evidence>
<reference evidence="9 10" key="1">
    <citation type="journal article" date="2017" name="Curr. Biol.">
        <title>Genome architecture and evolution of a unichromosomal asexual nematode.</title>
        <authorList>
            <person name="Fradin H."/>
            <person name="Zegar C."/>
            <person name="Gutwein M."/>
            <person name="Lucas J."/>
            <person name="Kovtun M."/>
            <person name="Corcoran D."/>
            <person name="Baugh L.R."/>
            <person name="Kiontke K."/>
            <person name="Gunsalus K."/>
            <person name="Fitch D.H."/>
            <person name="Piano F."/>
        </authorList>
    </citation>
    <scope>NUCLEOTIDE SEQUENCE [LARGE SCALE GENOMIC DNA]</scope>
    <source>
        <strain evidence="9">PF1309</strain>
    </source>
</reference>
<evidence type="ECO:0000256" key="7">
    <source>
        <dbReference type="ARBA" id="ARBA00031589"/>
    </source>
</evidence>
<dbReference type="STRING" id="2018661.A0A2A2KRH0"/>
<dbReference type="Proteomes" id="UP000218231">
    <property type="component" value="Unassembled WGS sequence"/>
</dbReference>
<keyword evidence="10" id="KW-1185">Reference proteome</keyword>
<sequence length="395" mass="45423">MIKYRFIRMRMFRKNTVIATMFLLVALFAIFCFISSDGTADISIEDSDLTIAKRNNRHEKEFRMFVVGDTGGIPIFETTKVQKTVAKTMAALATNSPVDTVLNLGDNIYYTGVLDVNDERFKSRFEHVYTDPALEVKWLMMAGNHDHFGNISAQIEYTKRSNKWYYPALYYNMTYMVKDMKIEIVVIDTIELCGNTRDVENGGFFDMMLASKTDPKGPKDPIKAQQQMTWIEKILQNSDADYLIVAGHYPIHSMSSHGPIFCLQTKLDPLLSKYNVSIYFSGHDHNLQHFQYEQLSKHTVNYIVSGAASRTDSSDKNIYPYMKGDHLKFHYPTSGMFSAFHLGQLGFFTNGGFVYANFHKTLAKLDFYDKKGRNLYLAEIQPRYLKCSSRNKQNC</sequence>
<dbReference type="GO" id="GO:0003993">
    <property type="term" value="F:acid phosphatase activity"/>
    <property type="evidence" value="ECO:0007669"/>
    <property type="project" value="UniProtKB-EC"/>
</dbReference>
<dbReference type="Pfam" id="PF00149">
    <property type="entry name" value="Metallophos"/>
    <property type="match status" value="1"/>
</dbReference>
<gene>
    <name evidence="9" type="ORF">WR25_19210</name>
</gene>
<accession>A0A2A2KRH0</accession>
<comment type="catalytic activity">
    <reaction evidence="1">
        <text>a phosphate monoester + H2O = an alcohol + phosphate</text>
        <dbReference type="Rhea" id="RHEA:15017"/>
        <dbReference type="ChEBI" id="CHEBI:15377"/>
        <dbReference type="ChEBI" id="CHEBI:30879"/>
        <dbReference type="ChEBI" id="CHEBI:43474"/>
        <dbReference type="ChEBI" id="CHEBI:67140"/>
        <dbReference type="EC" id="3.1.3.2"/>
    </reaction>
</comment>
<proteinExistence type="predicted"/>
<dbReference type="InterPro" id="IPR004843">
    <property type="entry name" value="Calcineurin-like_PHP"/>
</dbReference>
<dbReference type="OrthoDB" id="411211at2759"/>
<evidence type="ECO:0000313" key="9">
    <source>
        <dbReference type="EMBL" id="PAV76576.1"/>
    </source>
</evidence>
<evidence type="ECO:0000256" key="5">
    <source>
        <dbReference type="ARBA" id="ARBA00022801"/>
    </source>
</evidence>
<evidence type="ECO:0000256" key="1">
    <source>
        <dbReference type="ARBA" id="ARBA00000032"/>
    </source>
</evidence>
<dbReference type="PANTHER" id="PTHR10161:SF14">
    <property type="entry name" value="TARTRATE-RESISTANT ACID PHOSPHATASE TYPE 5"/>
    <property type="match status" value="1"/>
</dbReference>
<keyword evidence="5" id="KW-0378">Hydrolase</keyword>
<dbReference type="FunFam" id="3.60.21.10:FF:000062">
    <property type="entry name" value="Tartrate-resistant acid phosphatase type 5"/>
    <property type="match status" value="1"/>
</dbReference>
<evidence type="ECO:0000256" key="2">
    <source>
        <dbReference type="ARBA" id="ARBA00012646"/>
    </source>
</evidence>
<dbReference type="InterPro" id="IPR029052">
    <property type="entry name" value="Metallo-depent_PP-like"/>
</dbReference>
<dbReference type="AlphaFoldDB" id="A0A2A2KRH0"/>
<evidence type="ECO:0000313" key="10">
    <source>
        <dbReference type="Proteomes" id="UP000218231"/>
    </source>
</evidence>
<evidence type="ECO:0000256" key="4">
    <source>
        <dbReference type="ARBA" id="ARBA00022729"/>
    </source>
</evidence>
<comment type="caution">
    <text evidence="9">The sequence shown here is derived from an EMBL/GenBank/DDBJ whole genome shotgun (WGS) entry which is preliminary data.</text>
</comment>
<dbReference type="InterPro" id="IPR051558">
    <property type="entry name" value="Metallophosphoesterase_PAP"/>
</dbReference>
<evidence type="ECO:0000256" key="3">
    <source>
        <dbReference type="ARBA" id="ARBA00015822"/>
    </source>
</evidence>
<dbReference type="Gene3D" id="3.60.21.10">
    <property type="match status" value="1"/>
</dbReference>